<feature type="coiled-coil region" evidence="10">
    <location>
        <begin position="58"/>
        <end position="141"/>
    </location>
</feature>
<keyword evidence="4 9" id="KW-0498">Mitosis</keyword>
<protein>
    <recommendedName>
        <fullName evidence="9">Kinetochore protein SPC25</fullName>
    </recommendedName>
</protein>
<dbReference type="Pfam" id="PF08234">
    <property type="entry name" value="Spindle_Spc25"/>
    <property type="match status" value="1"/>
</dbReference>
<evidence type="ECO:0000259" key="12">
    <source>
        <dbReference type="Pfam" id="PF08234"/>
    </source>
</evidence>
<keyword evidence="6 10" id="KW-0175">Coiled coil</keyword>
<keyword evidence="8 9" id="KW-0137">Centromere</keyword>
<keyword evidence="7 9" id="KW-0131">Cell cycle</keyword>
<evidence type="ECO:0000256" key="1">
    <source>
        <dbReference type="ARBA" id="ARBA00006379"/>
    </source>
</evidence>
<dbReference type="GO" id="GO:0000931">
    <property type="term" value="C:gamma-tubulin ring complex"/>
    <property type="evidence" value="ECO:0007669"/>
    <property type="project" value="InterPro"/>
</dbReference>
<evidence type="ECO:0000256" key="7">
    <source>
        <dbReference type="ARBA" id="ARBA00023306"/>
    </source>
</evidence>
<accession>A0A9P1HAL4</accession>
<dbReference type="PANTHER" id="PTHR14281:SF0">
    <property type="entry name" value="KINETOCHORE PROTEIN SPC25"/>
    <property type="match status" value="1"/>
</dbReference>
<keyword evidence="14" id="KW-1185">Reference proteome</keyword>
<evidence type="ECO:0000256" key="8">
    <source>
        <dbReference type="ARBA" id="ARBA00023328"/>
    </source>
</evidence>
<dbReference type="AlphaFoldDB" id="A0A9P1HAL4"/>
<dbReference type="OrthoDB" id="4056921at2759"/>
<dbReference type="CDD" id="cd23784">
    <property type="entry name" value="RWD_Spc25"/>
    <property type="match status" value="1"/>
</dbReference>
<dbReference type="FunFam" id="3.30.457.50:FF:000001">
    <property type="entry name" value="Probable kinetochore protein spc25"/>
    <property type="match status" value="1"/>
</dbReference>
<dbReference type="Pfam" id="PF12554">
    <property type="entry name" value="MOZART1"/>
    <property type="match status" value="1"/>
</dbReference>
<feature type="domain" description="Chromosome segregation protein Spc25 C-terminal" evidence="12">
    <location>
        <begin position="184"/>
        <end position="253"/>
    </location>
</feature>
<dbReference type="InterPro" id="IPR022214">
    <property type="entry name" value="MZT1"/>
</dbReference>
<organism evidence="13 14">
    <name type="scientific">Parascedosporium putredinis</name>
    <dbReference type="NCBI Taxonomy" id="1442378"/>
    <lineage>
        <taxon>Eukaryota</taxon>
        <taxon>Fungi</taxon>
        <taxon>Dikarya</taxon>
        <taxon>Ascomycota</taxon>
        <taxon>Pezizomycotina</taxon>
        <taxon>Sordariomycetes</taxon>
        <taxon>Hypocreomycetidae</taxon>
        <taxon>Microascales</taxon>
        <taxon>Microascaceae</taxon>
        <taxon>Parascedosporium</taxon>
    </lineage>
</organism>
<sequence length="332" mass="37881">MSSAFESSRTSGMHRQSMLVPSQSIADTLPNANFGFDELRDRMAKFSSKFDAFIEQGRKRVLEERNQFRMDMAELQENERMKRKDIEILELKSSTYQQTIAKENAEAREIQSAIATLADQRDKHLDNRDALKAQIAATQKEIDARLAAQRAHAQQQDAQARFNVPELDFWVSNLCLKIEGAGLTDHLKFVYTHIDEKDWEKEAFFELLTASRDYDVGKCKPKLEREKVEKVLDRMNETRDLAVLLKGMRELFVEAMRAEKAVADKRAAAQQAVDILHEISTILNCHLDARTISICISMIENGVNPEALATVIKELRLEAQEVQRDVALGRPS</sequence>
<name>A0A9P1HAL4_9PEZI</name>
<dbReference type="InterPro" id="IPR045143">
    <property type="entry name" value="Spc25"/>
</dbReference>
<evidence type="ECO:0000256" key="4">
    <source>
        <dbReference type="ARBA" id="ARBA00022776"/>
    </source>
</evidence>
<feature type="region of interest" description="Disordered" evidence="11">
    <location>
        <begin position="1"/>
        <end position="24"/>
    </location>
</feature>
<dbReference type="Gene3D" id="3.30.457.50">
    <property type="entry name" value="Chromosome segregation protein Spc25"/>
    <property type="match status" value="1"/>
</dbReference>
<evidence type="ECO:0000313" key="14">
    <source>
        <dbReference type="Proteomes" id="UP000838763"/>
    </source>
</evidence>
<dbReference type="GO" id="GO:0005634">
    <property type="term" value="C:nucleus"/>
    <property type="evidence" value="ECO:0007669"/>
    <property type="project" value="UniProtKB-SubCell"/>
</dbReference>
<evidence type="ECO:0000256" key="6">
    <source>
        <dbReference type="ARBA" id="ARBA00023054"/>
    </source>
</evidence>
<keyword evidence="3 9" id="KW-0132">Cell division</keyword>
<dbReference type="GO" id="GO:0033566">
    <property type="term" value="P:gamma-tubulin complex localization"/>
    <property type="evidence" value="ECO:0007669"/>
    <property type="project" value="InterPro"/>
</dbReference>
<proteinExistence type="inferred from homology"/>
<gene>
    <name evidence="13" type="ORF">PPNO1_LOCUS7785</name>
</gene>
<evidence type="ECO:0000313" key="13">
    <source>
        <dbReference type="EMBL" id="CAI4218189.1"/>
    </source>
</evidence>
<comment type="subunit">
    <text evidence="9">Component of the NDC80 complex.</text>
</comment>
<evidence type="ECO:0000256" key="3">
    <source>
        <dbReference type="ARBA" id="ARBA00022618"/>
    </source>
</evidence>
<dbReference type="GO" id="GO:0051301">
    <property type="term" value="P:cell division"/>
    <property type="evidence" value="ECO:0007669"/>
    <property type="project" value="UniProtKB-UniRule"/>
</dbReference>
<keyword evidence="5 9" id="KW-0995">Kinetochore</keyword>
<keyword evidence="9" id="KW-0539">Nucleus</keyword>
<comment type="subcellular location">
    <subcellularLocation>
        <location evidence="9">Nucleus</location>
    </subcellularLocation>
    <subcellularLocation>
        <location evidence="9">Chromosome</location>
        <location evidence="9">Centromere</location>
        <location evidence="9">Kinetochore</location>
    </subcellularLocation>
</comment>
<evidence type="ECO:0000256" key="11">
    <source>
        <dbReference type="SAM" id="MobiDB-lite"/>
    </source>
</evidence>
<dbReference type="Proteomes" id="UP000838763">
    <property type="component" value="Unassembled WGS sequence"/>
</dbReference>
<evidence type="ECO:0000256" key="5">
    <source>
        <dbReference type="ARBA" id="ARBA00022838"/>
    </source>
</evidence>
<evidence type="ECO:0000256" key="9">
    <source>
        <dbReference type="RuleBase" id="RU367150"/>
    </source>
</evidence>
<dbReference type="InterPro" id="IPR013255">
    <property type="entry name" value="Spc25_C"/>
</dbReference>
<comment type="caution">
    <text evidence="13">The sequence shown here is derived from an EMBL/GenBank/DDBJ whole genome shotgun (WGS) entry which is preliminary data.</text>
</comment>
<dbReference type="GO" id="GO:0031262">
    <property type="term" value="C:Ndc80 complex"/>
    <property type="evidence" value="ECO:0007669"/>
    <property type="project" value="InterPro"/>
</dbReference>
<dbReference type="EMBL" id="CALLCH030000017">
    <property type="protein sequence ID" value="CAI4218189.1"/>
    <property type="molecule type" value="Genomic_DNA"/>
</dbReference>
<dbReference type="PANTHER" id="PTHR14281">
    <property type="entry name" value="KINETOCHORE PROTEIN SPC25-RELATED"/>
    <property type="match status" value="1"/>
</dbReference>
<comment type="function">
    <text evidence="9">Acts as a component of the essential kinetochore-associated NDC80 complex, which is required for chromosome segregation and spindle checkpoint activity.</text>
</comment>
<evidence type="ECO:0000256" key="2">
    <source>
        <dbReference type="ARBA" id="ARBA00022454"/>
    </source>
</evidence>
<comment type="similarity">
    <text evidence="1 9">Belongs to the SPC25 family.</text>
</comment>
<evidence type="ECO:0000256" key="10">
    <source>
        <dbReference type="SAM" id="Coils"/>
    </source>
</evidence>
<keyword evidence="2 9" id="KW-0158">Chromosome</keyword>
<dbReference type="GO" id="GO:0007059">
    <property type="term" value="P:chromosome segregation"/>
    <property type="evidence" value="ECO:0007669"/>
    <property type="project" value="InterPro"/>
</dbReference>
<reference evidence="13" key="1">
    <citation type="submission" date="2022-11" db="EMBL/GenBank/DDBJ databases">
        <authorList>
            <person name="Scott C."/>
            <person name="Bruce N."/>
        </authorList>
    </citation>
    <scope>NUCLEOTIDE SEQUENCE</scope>
</reference>